<accession>A0A4R1L1S1</accession>
<dbReference type="Proteomes" id="UP000295496">
    <property type="component" value="Unassembled WGS sequence"/>
</dbReference>
<comment type="caution">
    <text evidence="1">The sequence shown here is derived from an EMBL/GenBank/DDBJ whole genome shotgun (WGS) entry which is preliminary data.</text>
</comment>
<gene>
    <name evidence="1" type="ORF">EV692_1335</name>
</gene>
<dbReference type="EMBL" id="SMGJ01000003">
    <property type="protein sequence ID" value="TCK70109.1"/>
    <property type="molecule type" value="Genomic_DNA"/>
</dbReference>
<evidence type="ECO:0000313" key="1">
    <source>
        <dbReference type="EMBL" id="TCK70109.1"/>
    </source>
</evidence>
<evidence type="ECO:0000313" key="2">
    <source>
        <dbReference type="Proteomes" id="UP000295496"/>
    </source>
</evidence>
<keyword evidence="2" id="KW-1185">Reference proteome</keyword>
<sequence>MSCNPNVLTVISPDMVDTQGFSVQGAVRVTAYGLTNENIITFQRVHYCSSQPRFERNGCALISPTKGELSSAIEYQIGTCVPSLTPDRNTIIIPYAGNYMPVVHGSQADLVVEVEAVSGREFSDVELGIEPCGFCLDKTWETTGTERCNQHFVEVEEISNCGNVRWTRTDKRCGYSASVPIVIDLELGCGDGCHNGDRQIGYLFHPNETRDPDATVPIIDCQGNIHGYAYPNADDGHTVPVAECENGVIGYAVNHSATAPELIKTGC</sequence>
<name>A0A4R1L1S1_9PAST</name>
<dbReference type="RefSeq" id="WP_132301757.1">
    <property type="nucleotide sequence ID" value="NZ_CP170642.1"/>
</dbReference>
<organism evidence="1 2">
    <name type="scientific">Lonepinella koalarum</name>
    <dbReference type="NCBI Taxonomy" id="53417"/>
    <lineage>
        <taxon>Bacteria</taxon>
        <taxon>Pseudomonadati</taxon>
        <taxon>Pseudomonadota</taxon>
        <taxon>Gammaproteobacteria</taxon>
        <taxon>Pasteurellales</taxon>
        <taxon>Pasteurellaceae</taxon>
        <taxon>Lonepinella</taxon>
    </lineage>
</organism>
<dbReference type="AlphaFoldDB" id="A0A4R1L1S1"/>
<protein>
    <submittedName>
        <fullName evidence="1">Uncharacterized protein</fullName>
    </submittedName>
</protein>
<proteinExistence type="predicted"/>
<reference evidence="1 2" key="1">
    <citation type="submission" date="2019-03" db="EMBL/GenBank/DDBJ databases">
        <title>Genomic Encyclopedia of Type Strains, Phase IV (KMG-IV): sequencing the most valuable type-strain genomes for metagenomic binning, comparative biology and taxonomic classification.</title>
        <authorList>
            <person name="Goeker M."/>
        </authorList>
    </citation>
    <scope>NUCLEOTIDE SEQUENCE [LARGE SCALE GENOMIC DNA]</scope>
    <source>
        <strain evidence="1 2">DSM 10053</strain>
    </source>
</reference>